<dbReference type="RefSeq" id="WP_212607925.1">
    <property type="nucleotide sequence ID" value="NZ_CP073910.1"/>
</dbReference>
<evidence type="ECO:0000313" key="2">
    <source>
        <dbReference type="Proteomes" id="UP000681425"/>
    </source>
</evidence>
<name>A0A975PZJ9_9SPHN</name>
<dbReference type="Proteomes" id="UP000681425">
    <property type="component" value="Chromosome"/>
</dbReference>
<evidence type="ECO:0000313" key="1">
    <source>
        <dbReference type="EMBL" id="QUT04030.1"/>
    </source>
</evidence>
<gene>
    <name evidence="1" type="ORF">KFK14_12825</name>
</gene>
<organism evidence="1 2">
    <name type="scientific">Sphingobium phenoxybenzoativorans</name>
    <dbReference type="NCBI Taxonomy" id="1592790"/>
    <lineage>
        <taxon>Bacteria</taxon>
        <taxon>Pseudomonadati</taxon>
        <taxon>Pseudomonadota</taxon>
        <taxon>Alphaproteobacteria</taxon>
        <taxon>Sphingomonadales</taxon>
        <taxon>Sphingomonadaceae</taxon>
        <taxon>Sphingobium</taxon>
    </lineage>
</organism>
<reference evidence="1" key="1">
    <citation type="submission" date="2021-04" db="EMBL/GenBank/DDBJ databases">
        <title>Isolation of p-tert-butylphenol degrading bacteria Sphingobium phenoxybenzoativorans Tas13 from active sludge.</title>
        <authorList>
            <person name="Li Y."/>
        </authorList>
    </citation>
    <scope>NUCLEOTIDE SEQUENCE</scope>
    <source>
        <strain evidence="1">Tas13</strain>
    </source>
</reference>
<sequence length="169" mass="18793">MPDTKIPVSEYDALKALMADPEYAWGWHCNLAMPILDAIGCSHQQANEAAAHLMQHLWSVDITMFEQYAYGKSGAQFYAEARIAADKREDAEMREAENYAAMPWEPRGRTTSLIQIAEPDLTRARSLLRDHLRVLEKAGQNDCHAALSPALAILDDAAEADAELRKVAP</sequence>
<accession>A0A975PZJ9</accession>
<keyword evidence="2" id="KW-1185">Reference proteome</keyword>
<protein>
    <submittedName>
        <fullName evidence="1">Uncharacterized protein</fullName>
    </submittedName>
</protein>
<proteinExistence type="predicted"/>
<dbReference type="AlphaFoldDB" id="A0A975PZJ9"/>
<dbReference type="KEGG" id="spph:KFK14_12825"/>
<dbReference type="EMBL" id="CP073910">
    <property type="protein sequence ID" value="QUT04030.1"/>
    <property type="molecule type" value="Genomic_DNA"/>
</dbReference>